<keyword evidence="2" id="KW-1185">Reference proteome</keyword>
<reference evidence="1" key="1">
    <citation type="submission" date="2020-06" db="EMBL/GenBank/DDBJ databases">
        <title>Draft genome of Bugula neritina, a colonial animal packing powerful symbionts and potential medicines.</title>
        <authorList>
            <person name="Rayko M."/>
        </authorList>
    </citation>
    <scope>NUCLEOTIDE SEQUENCE [LARGE SCALE GENOMIC DNA]</scope>
    <source>
        <strain evidence="1">Kwan_BN1</strain>
    </source>
</reference>
<dbReference type="AlphaFoldDB" id="A0A7J7IZB8"/>
<evidence type="ECO:0000313" key="2">
    <source>
        <dbReference type="Proteomes" id="UP000593567"/>
    </source>
</evidence>
<sequence length="75" mass="8742">MASIDRRERKQHKRWYLEMSSSPGSSVVKFQELPAPHSYVKYGGMEVSERNQNVDKDLVVKRSWDVALGPSSRYR</sequence>
<organism evidence="1 2">
    <name type="scientific">Bugula neritina</name>
    <name type="common">Brown bryozoan</name>
    <name type="synonym">Sertularia neritina</name>
    <dbReference type="NCBI Taxonomy" id="10212"/>
    <lineage>
        <taxon>Eukaryota</taxon>
        <taxon>Metazoa</taxon>
        <taxon>Spiralia</taxon>
        <taxon>Lophotrochozoa</taxon>
        <taxon>Bryozoa</taxon>
        <taxon>Gymnolaemata</taxon>
        <taxon>Cheilostomatida</taxon>
        <taxon>Flustrina</taxon>
        <taxon>Buguloidea</taxon>
        <taxon>Bugulidae</taxon>
        <taxon>Bugula</taxon>
    </lineage>
</organism>
<comment type="caution">
    <text evidence="1">The sequence shown here is derived from an EMBL/GenBank/DDBJ whole genome shotgun (WGS) entry which is preliminary data.</text>
</comment>
<protein>
    <submittedName>
        <fullName evidence="1">Uncharacterized protein</fullName>
    </submittedName>
</protein>
<name>A0A7J7IZB8_BUGNE</name>
<evidence type="ECO:0000313" key="1">
    <source>
        <dbReference type="EMBL" id="KAF6018771.1"/>
    </source>
</evidence>
<proteinExistence type="predicted"/>
<accession>A0A7J7IZB8</accession>
<gene>
    <name evidence="1" type="ORF">EB796_022916</name>
</gene>
<dbReference type="EMBL" id="VXIV02003277">
    <property type="protein sequence ID" value="KAF6018771.1"/>
    <property type="molecule type" value="Genomic_DNA"/>
</dbReference>
<dbReference type="Proteomes" id="UP000593567">
    <property type="component" value="Unassembled WGS sequence"/>
</dbReference>